<evidence type="ECO:0000313" key="2">
    <source>
        <dbReference type="EMBL" id="GMA37396.1"/>
    </source>
</evidence>
<feature type="domain" description="Band 7" evidence="1">
    <location>
        <begin position="29"/>
        <end position="77"/>
    </location>
</feature>
<proteinExistence type="predicted"/>
<organism evidence="2 3">
    <name type="scientific">Demequina litorisediminis</name>
    <dbReference type="NCBI Taxonomy" id="1849022"/>
    <lineage>
        <taxon>Bacteria</taxon>
        <taxon>Bacillati</taxon>
        <taxon>Actinomycetota</taxon>
        <taxon>Actinomycetes</taxon>
        <taxon>Micrococcales</taxon>
        <taxon>Demequinaceae</taxon>
        <taxon>Demequina</taxon>
    </lineage>
</organism>
<dbReference type="Proteomes" id="UP001157125">
    <property type="component" value="Unassembled WGS sequence"/>
</dbReference>
<dbReference type="EMBL" id="BSUN01000001">
    <property type="protein sequence ID" value="GMA37396.1"/>
    <property type="molecule type" value="Genomic_DNA"/>
</dbReference>
<keyword evidence="3" id="KW-1185">Reference proteome</keyword>
<gene>
    <name evidence="2" type="ORF">GCM10025876_36000</name>
</gene>
<reference evidence="3" key="1">
    <citation type="journal article" date="2019" name="Int. J. Syst. Evol. Microbiol.">
        <title>The Global Catalogue of Microorganisms (GCM) 10K type strain sequencing project: providing services to taxonomists for standard genome sequencing and annotation.</title>
        <authorList>
            <consortium name="The Broad Institute Genomics Platform"/>
            <consortium name="The Broad Institute Genome Sequencing Center for Infectious Disease"/>
            <person name="Wu L."/>
            <person name="Ma J."/>
        </authorList>
    </citation>
    <scope>NUCLEOTIDE SEQUENCE [LARGE SCALE GENOMIC DNA]</scope>
    <source>
        <strain evidence="3">NBRC 112299</strain>
    </source>
</reference>
<comment type="caution">
    <text evidence="2">The sequence shown here is derived from an EMBL/GenBank/DDBJ whole genome shotgun (WGS) entry which is preliminary data.</text>
</comment>
<evidence type="ECO:0000259" key="1">
    <source>
        <dbReference type="Pfam" id="PF01145"/>
    </source>
</evidence>
<sequence>MTPTQIVVIVLAATFALFVIIAIARAIQIVPQAETRVVERLGRYSRTMQAGMHLLVPFVDKVRQRVDMREQVVSFPRSR</sequence>
<dbReference type="Pfam" id="PF01145">
    <property type="entry name" value="Band_7"/>
    <property type="match status" value="1"/>
</dbReference>
<protein>
    <recommendedName>
        <fullName evidence="1">Band 7 domain-containing protein</fullName>
    </recommendedName>
</protein>
<dbReference type="InterPro" id="IPR001107">
    <property type="entry name" value="Band_7"/>
</dbReference>
<name>A0ABQ6IJV8_9MICO</name>
<evidence type="ECO:0000313" key="3">
    <source>
        <dbReference type="Proteomes" id="UP001157125"/>
    </source>
</evidence>
<accession>A0ABQ6IJV8</accession>